<feature type="transmembrane region" description="Helical" evidence="7">
    <location>
        <begin position="531"/>
        <end position="550"/>
    </location>
</feature>
<keyword evidence="11" id="KW-1185">Reference proteome</keyword>
<dbReference type="InterPro" id="IPR004869">
    <property type="entry name" value="MMPL_dom"/>
</dbReference>
<comment type="similarity">
    <text evidence="2">Belongs to the resistance-nodulation-cell division (RND) (TC 2.A.6) family. MmpL subfamily.</text>
</comment>
<feature type="transmembrane region" description="Helical" evidence="7">
    <location>
        <begin position="180"/>
        <end position="200"/>
    </location>
</feature>
<dbReference type="SUPFAM" id="SSF82866">
    <property type="entry name" value="Multidrug efflux transporter AcrB transmembrane domain"/>
    <property type="match status" value="2"/>
</dbReference>
<feature type="transmembrane region" description="Helical" evidence="7">
    <location>
        <begin position="231"/>
        <end position="250"/>
    </location>
</feature>
<evidence type="ECO:0000256" key="2">
    <source>
        <dbReference type="ARBA" id="ARBA00010157"/>
    </source>
</evidence>
<feature type="domain" description="SSD" evidence="9">
    <location>
        <begin position="203"/>
        <end position="329"/>
    </location>
</feature>
<keyword evidence="3" id="KW-1003">Cell membrane</keyword>
<dbReference type="EMBL" id="JAAKZY010000117">
    <property type="protein sequence ID" value="NGO11818.1"/>
    <property type="molecule type" value="Genomic_DNA"/>
</dbReference>
<keyword evidence="5 7" id="KW-1133">Transmembrane helix</keyword>
<feature type="transmembrane region" description="Helical" evidence="7">
    <location>
        <begin position="595"/>
        <end position="614"/>
    </location>
</feature>
<dbReference type="Proteomes" id="UP000472335">
    <property type="component" value="Unassembled WGS sequence"/>
</dbReference>
<comment type="caution">
    <text evidence="10">The sequence shown here is derived from an EMBL/GenBank/DDBJ whole genome shotgun (WGS) entry which is preliminary data.</text>
</comment>
<proteinExistence type="inferred from homology"/>
<feature type="transmembrane region" description="Helical" evidence="7">
    <location>
        <begin position="562"/>
        <end position="583"/>
    </location>
</feature>
<evidence type="ECO:0000313" key="11">
    <source>
        <dbReference type="Proteomes" id="UP000472335"/>
    </source>
</evidence>
<reference evidence="10 11" key="1">
    <citation type="submission" date="2020-02" db="EMBL/GenBank/DDBJ databases">
        <title>Whole-genome analyses of novel actinobacteria.</title>
        <authorList>
            <person name="Sahin N."/>
            <person name="Gencbay T."/>
        </authorList>
    </citation>
    <scope>NUCLEOTIDE SEQUENCE [LARGE SCALE GENOMIC DNA]</scope>
    <source>
        <strain evidence="10 11">HC44</strain>
    </source>
</reference>
<dbReference type="PROSITE" id="PS50156">
    <property type="entry name" value="SSD"/>
    <property type="match status" value="2"/>
</dbReference>
<feature type="transmembrane region" description="Helical" evidence="7">
    <location>
        <begin position="207"/>
        <end position="225"/>
    </location>
</feature>
<dbReference type="PANTHER" id="PTHR33406:SF11">
    <property type="entry name" value="MEMBRANE PROTEIN SCO6666-RELATED"/>
    <property type="match status" value="1"/>
</dbReference>
<dbReference type="Pfam" id="PF03176">
    <property type="entry name" value="MMPL"/>
    <property type="match status" value="2"/>
</dbReference>
<feature type="transmembrane region" description="Helical" evidence="7">
    <location>
        <begin position="310"/>
        <end position="331"/>
    </location>
</feature>
<evidence type="ECO:0000256" key="5">
    <source>
        <dbReference type="ARBA" id="ARBA00022989"/>
    </source>
</evidence>
<dbReference type="InterPro" id="IPR050545">
    <property type="entry name" value="Mycobact_MmpL"/>
</dbReference>
<evidence type="ECO:0000256" key="4">
    <source>
        <dbReference type="ARBA" id="ARBA00022692"/>
    </source>
</evidence>
<dbReference type="RefSeq" id="WP_165264222.1">
    <property type="nucleotide sequence ID" value="NZ_JAAKZY010000117.1"/>
</dbReference>
<dbReference type="Gene3D" id="1.20.1640.10">
    <property type="entry name" value="Multidrug efflux transporter AcrB transmembrane domain"/>
    <property type="match status" value="2"/>
</dbReference>
<keyword evidence="6 7" id="KW-0472">Membrane</keyword>
<keyword evidence="4 7" id="KW-0812">Transmembrane</keyword>
<evidence type="ECO:0000256" key="7">
    <source>
        <dbReference type="SAM" id="Phobius"/>
    </source>
</evidence>
<comment type="subcellular location">
    <subcellularLocation>
        <location evidence="1">Cell membrane</location>
        <topology evidence="1">Multi-pass membrane protein</topology>
    </subcellularLocation>
</comment>
<keyword evidence="8" id="KW-0732">Signal</keyword>
<feature type="domain" description="SSD" evidence="9">
    <location>
        <begin position="533"/>
        <end position="698"/>
    </location>
</feature>
<evidence type="ECO:0000256" key="6">
    <source>
        <dbReference type="ARBA" id="ARBA00023136"/>
    </source>
</evidence>
<dbReference type="AlphaFoldDB" id="A0A6G4VCF8"/>
<sequence length="749" mass="77312">MATFLYRIGRWAFRRRRLVTGLWLGALLLAVAAAAMAPAGEEEDLSMPGTESQKAFDLLDERFPESNSQGAEARLVFQAPDGQRVTATENRAAVEDTLGSLDGGDQVASTTDPYETGAVSEDGTIAYSTITYTADAVDLTEPTKSALEDAASQARDAGLTVEIGGSALDAEEELGGTTEIIGVAVAAVVLVLALGSLVAAGLSLLTAFVGVAIAFGLVSALAVPLGLTSTVAILALMLGLAVGIDYALFITSRFRDERAQGSEPEEAAGRAVGTAGSAVVFAGATVFIALVGLGVVGIPELTKMGMGGAGAVALAVLVALTLVPALFGFFGRRVLSRRVRKATRPGSERPHTVPTEAGRPGLGTRWARFVLRRPVPVLMIAGLGLGAVALPALSLELGLPGDESKSVETTQRRAYDLLSEGFGPGFNGPLTVVVDTSESGDSRATTDLVVKTVRAVDGVASVGDPVLSRAKDTAVLTAVPQTAPNSGETKDLVHAIRGAVSGVEADTGAGILVTGTTAMNIDISEAMSDALIPYLTVVIGLAVLLLMVVFRSVLVPVKAALGFLLSVGAAFGVLVAVFQWGWAADLIGIEQTGPVMSLMPILIIGIVFGLAMDYEVFLLTRMRESYVHGASPGEAIVNGFRHSGRVVAAAAIIMVSVFAGFIGMTSPTIQTMGVGLAAAVAFDAFVVRMAIVPAVLALLGHRAWWLPRILSRVLPNVDIEGEKLSRAVPASATVADAAVQPLPVGRHRH</sequence>
<dbReference type="GO" id="GO:0005886">
    <property type="term" value="C:plasma membrane"/>
    <property type="evidence" value="ECO:0007669"/>
    <property type="project" value="UniProtKB-SubCell"/>
</dbReference>
<evidence type="ECO:0000256" key="1">
    <source>
        <dbReference type="ARBA" id="ARBA00004651"/>
    </source>
</evidence>
<feature type="chain" id="PRO_5038776556" evidence="8">
    <location>
        <begin position="38"/>
        <end position="749"/>
    </location>
</feature>
<dbReference type="GO" id="GO:0022857">
    <property type="term" value="F:transmembrane transporter activity"/>
    <property type="evidence" value="ECO:0007669"/>
    <property type="project" value="InterPro"/>
</dbReference>
<protein>
    <submittedName>
        <fullName evidence="10">MMPL family transporter</fullName>
    </submittedName>
</protein>
<evidence type="ECO:0000256" key="8">
    <source>
        <dbReference type="SAM" id="SignalP"/>
    </source>
</evidence>
<feature type="transmembrane region" description="Helical" evidence="7">
    <location>
        <begin position="375"/>
        <end position="395"/>
    </location>
</feature>
<organism evidence="10 11">
    <name type="scientific">Streptomyces scabichelini</name>
    <dbReference type="NCBI Taxonomy" id="2711217"/>
    <lineage>
        <taxon>Bacteria</taxon>
        <taxon>Bacillati</taxon>
        <taxon>Actinomycetota</taxon>
        <taxon>Actinomycetes</taxon>
        <taxon>Kitasatosporales</taxon>
        <taxon>Streptomycetaceae</taxon>
        <taxon>Streptomyces</taxon>
    </lineage>
</organism>
<evidence type="ECO:0000259" key="9">
    <source>
        <dbReference type="PROSITE" id="PS50156"/>
    </source>
</evidence>
<feature type="transmembrane region" description="Helical" evidence="7">
    <location>
        <begin position="646"/>
        <end position="664"/>
    </location>
</feature>
<gene>
    <name evidence="10" type="ORF">G5C60_30520</name>
</gene>
<feature type="transmembrane region" description="Helical" evidence="7">
    <location>
        <begin position="676"/>
        <end position="699"/>
    </location>
</feature>
<evidence type="ECO:0000256" key="3">
    <source>
        <dbReference type="ARBA" id="ARBA00022475"/>
    </source>
</evidence>
<name>A0A6G4VCF8_9ACTN</name>
<dbReference type="InterPro" id="IPR000731">
    <property type="entry name" value="SSD"/>
</dbReference>
<accession>A0A6G4VCF8</accession>
<feature type="transmembrane region" description="Helical" evidence="7">
    <location>
        <begin position="271"/>
        <end position="298"/>
    </location>
</feature>
<dbReference type="PRINTS" id="PR00702">
    <property type="entry name" value="ACRIFLAVINRP"/>
</dbReference>
<feature type="signal peptide" evidence="8">
    <location>
        <begin position="1"/>
        <end position="37"/>
    </location>
</feature>
<dbReference type="InterPro" id="IPR001036">
    <property type="entry name" value="Acrflvin-R"/>
</dbReference>
<evidence type="ECO:0000313" key="10">
    <source>
        <dbReference type="EMBL" id="NGO11818.1"/>
    </source>
</evidence>
<dbReference type="PANTHER" id="PTHR33406">
    <property type="entry name" value="MEMBRANE PROTEIN MJ1562-RELATED"/>
    <property type="match status" value="1"/>
</dbReference>